<dbReference type="RefSeq" id="WP_179488219.1">
    <property type="nucleotide sequence ID" value="NZ_JACCCW010000001.1"/>
</dbReference>
<evidence type="ECO:0000256" key="1">
    <source>
        <dbReference type="ARBA" id="ARBA00004127"/>
    </source>
</evidence>
<evidence type="ECO:0000313" key="6">
    <source>
        <dbReference type="EMBL" id="NYF78645.1"/>
    </source>
</evidence>
<evidence type="ECO:0000313" key="7">
    <source>
        <dbReference type="Proteomes" id="UP000589520"/>
    </source>
</evidence>
<keyword evidence="7" id="KW-1185">Reference proteome</keyword>
<evidence type="ECO:0000256" key="3">
    <source>
        <dbReference type="ARBA" id="ARBA00022989"/>
    </source>
</evidence>
<dbReference type="PANTHER" id="PTHR12714">
    <property type="entry name" value="PROTEIN-S ISOPRENYLCYSTEINE O-METHYLTRANSFERASE"/>
    <property type="match status" value="1"/>
</dbReference>
<evidence type="ECO:0000256" key="2">
    <source>
        <dbReference type="ARBA" id="ARBA00022692"/>
    </source>
</evidence>
<proteinExistence type="predicted"/>
<keyword evidence="6" id="KW-0489">Methyltransferase</keyword>
<name>A0A7Y9PFB7_9BACT</name>
<feature type="transmembrane region" description="Helical" evidence="5">
    <location>
        <begin position="48"/>
        <end position="72"/>
    </location>
</feature>
<comment type="subcellular location">
    <subcellularLocation>
        <location evidence="1">Endomembrane system</location>
        <topology evidence="1">Multi-pass membrane protein</topology>
    </subcellularLocation>
</comment>
<dbReference type="GO" id="GO:0012505">
    <property type="term" value="C:endomembrane system"/>
    <property type="evidence" value="ECO:0007669"/>
    <property type="project" value="UniProtKB-SubCell"/>
</dbReference>
<comment type="caution">
    <text evidence="6">The sequence shown here is derived from an EMBL/GenBank/DDBJ whole genome shotgun (WGS) entry which is preliminary data.</text>
</comment>
<sequence>MKATGFEFRFRFAIHCLIYFVGFAVYAIDPHAGSSWLLGAVYLLRTGVFTLSSATIALLSVGIAGALAGAWLRTWGAAYLSSSVVKDSAMHGAGVVADGPYRYLRNPLYLGTWLHTWALALLMPVWGAVFTLVAIGIFQVRLILAEEPFLRAKLGEPYGAYCALVPRVLPSVKARVAGAGARARWGQAFLGEIYFWGVAGSFAAVGWLYNTSLLERCVLVSLGVSLVARAFIPKKD</sequence>
<gene>
    <name evidence="6" type="ORF">HDF17_000932</name>
</gene>
<dbReference type="PANTHER" id="PTHR12714:SF9">
    <property type="entry name" value="PROTEIN-S-ISOPRENYLCYSTEINE O-METHYLTRANSFERASE"/>
    <property type="match status" value="1"/>
</dbReference>
<protein>
    <submittedName>
        <fullName evidence="6">Protein-S-isoprenylcysteine O-methyltransferase Ste14</fullName>
    </submittedName>
</protein>
<keyword evidence="3 5" id="KW-1133">Transmembrane helix</keyword>
<dbReference type="Gene3D" id="1.20.120.1630">
    <property type="match status" value="1"/>
</dbReference>
<dbReference type="Pfam" id="PF04191">
    <property type="entry name" value="PEMT"/>
    <property type="match status" value="1"/>
</dbReference>
<dbReference type="GO" id="GO:0032259">
    <property type="term" value="P:methylation"/>
    <property type="evidence" value="ECO:0007669"/>
    <property type="project" value="UniProtKB-KW"/>
</dbReference>
<feature type="transmembrane region" description="Helical" evidence="5">
    <location>
        <begin position="112"/>
        <end position="138"/>
    </location>
</feature>
<dbReference type="GO" id="GO:0008168">
    <property type="term" value="F:methyltransferase activity"/>
    <property type="evidence" value="ECO:0007669"/>
    <property type="project" value="UniProtKB-KW"/>
</dbReference>
<keyword evidence="4 5" id="KW-0472">Membrane</keyword>
<keyword evidence="2 5" id="KW-0812">Transmembrane</keyword>
<feature type="transmembrane region" description="Helical" evidence="5">
    <location>
        <begin position="12"/>
        <end position="28"/>
    </location>
</feature>
<evidence type="ECO:0000256" key="4">
    <source>
        <dbReference type="ARBA" id="ARBA00023136"/>
    </source>
</evidence>
<organism evidence="6 7">
    <name type="scientific">Granulicella arctica</name>
    <dbReference type="NCBI Taxonomy" id="940613"/>
    <lineage>
        <taxon>Bacteria</taxon>
        <taxon>Pseudomonadati</taxon>
        <taxon>Acidobacteriota</taxon>
        <taxon>Terriglobia</taxon>
        <taxon>Terriglobales</taxon>
        <taxon>Acidobacteriaceae</taxon>
        <taxon>Granulicella</taxon>
    </lineage>
</organism>
<evidence type="ECO:0000256" key="5">
    <source>
        <dbReference type="SAM" id="Phobius"/>
    </source>
</evidence>
<dbReference type="InterPro" id="IPR007318">
    <property type="entry name" value="Phopholipid_MeTrfase"/>
</dbReference>
<keyword evidence="6" id="KW-0808">Transferase</keyword>
<dbReference type="EMBL" id="JACCCW010000001">
    <property type="protein sequence ID" value="NYF78645.1"/>
    <property type="molecule type" value="Genomic_DNA"/>
</dbReference>
<feature type="transmembrane region" description="Helical" evidence="5">
    <location>
        <begin position="188"/>
        <end position="207"/>
    </location>
</feature>
<dbReference type="Proteomes" id="UP000589520">
    <property type="component" value="Unassembled WGS sequence"/>
</dbReference>
<accession>A0A7Y9PFB7</accession>
<reference evidence="6 7" key="1">
    <citation type="submission" date="2020-07" db="EMBL/GenBank/DDBJ databases">
        <title>Genomic Encyclopedia of Type Strains, Phase IV (KMG-V): Genome sequencing to study the core and pangenomes of soil and plant-associated prokaryotes.</title>
        <authorList>
            <person name="Whitman W."/>
        </authorList>
    </citation>
    <scope>NUCLEOTIDE SEQUENCE [LARGE SCALE GENOMIC DNA]</scope>
    <source>
        <strain evidence="6 7">X4EP2</strain>
    </source>
</reference>
<dbReference type="AlphaFoldDB" id="A0A7Y9PFB7"/>